<proteinExistence type="predicted"/>
<feature type="transmembrane region" description="Helical" evidence="1">
    <location>
        <begin position="316"/>
        <end position="333"/>
    </location>
</feature>
<feature type="transmembrane region" description="Helical" evidence="1">
    <location>
        <begin position="33"/>
        <end position="51"/>
    </location>
</feature>
<keyword evidence="1" id="KW-0812">Transmembrane</keyword>
<dbReference type="AlphaFoldDB" id="A0A6C0E6P9"/>
<protein>
    <submittedName>
        <fullName evidence="2">Uncharacterized protein</fullName>
    </submittedName>
</protein>
<feature type="transmembrane region" description="Helical" evidence="1">
    <location>
        <begin position="189"/>
        <end position="217"/>
    </location>
</feature>
<feature type="transmembrane region" description="Helical" evidence="1">
    <location>
        <begin position="268"/>
        <end position="290"/>
    </location>
</feature>
<feature type="transmembrane region" description="Helical" evidence="1">
    <location>
        <begin position="339"/>
        <end position="355"/>
    </location>
</feature>
<evidence type="ECO:0000313" key="2">
    <source>
        <dbReference type="EMBL" id="QHT23939.1"/>
    </source>
</evidence>
<feature type="transmembrane region" description="Helical" evidence="1">
    <location>
        <begin position="238"/>
        <end position="262"/>
    </location>
</feature>
<dbReference type="EMBL" id="MN739735">
    <property type="protein sequence ID" value="QHT23939.1"/>
    <property type="molecule type" value="Genomic_DNA"/>
</dbReference>
<reference evidence="2" key="1">
    <citation type="journal article" date="2020" name="Nature">
        <title>Giant virus diversity and host interactions through global metagenomics.</title>
        <authorList>
            <person name="Schulz F."/>
            <person name="Roux S."/>
            <person name="Paez-Espino D."/>
            <person name="Jungbluth S."/>
            <person name="Walsh D.A."/>
            <person name="Denef V.J."/>
            <person name="McMahon K.D."/>
            <person name="Konstantinidis K.T."/>
            <person name="Eloe-Fadrosh E.A."/>
            <person name="Kyrpides N.C."/>
            <person name="Woyke T."/>
        </authorList>
    </citation>
    <scope>NUCLEOTIDE SEQUENCE</scope>
    <source>
        <strain evidence="2">GVMAG-M-3300023179-132</strain>
    </source>
</reference>
<feature type="transmembrane region" description="Helical" evidence="1">
    <location>
        <begin position="153"/>
        <end position="177"/>
    </location>
</feature>
<accession>A0A6C0E6P9</accession>
<evidence type="ECO:0000256" key="1">
    <source>
        <dbReference type="SAM" id="Phobius"/>
    </source>
</evidence>
<organism evidence="2">
    <name type="scientific">viral metagenome</name>
    <dbReference type="NCBI Taxonomy" id="1070528"/>
    <lineage>
        <taxon>unclassified sequences</taxon>
        <taxon>metagenomes</taxon>
        <taxon>organismal metagenomes</taxon>
    </lineage>
</organism>
<name>A0A6C0E6P9_9ZZZZ</name>
<keyword evidence="1" id="KW-1133">Transmembrane helix</keyword>
<keyword evidence="1" id="KW-0472">Membrane</keyword>
<sequence>MDNIEELEKLKKKTNSLSENSTMGDFLTKTIKSIRNIVVYFVLGGLILYVCKLNKLVVIPTDIDKQPFTIPLGGGGGFMDKIKNMASSTFAKTGATEKTTTQSEKGFMPEQKTSEVFSTIFDKFQTISFNVEQKPYTLLNFFAEYKNSPKSNFFANFIIAQLESLLSTNYSMFSGLFTFMDETFNDTMIVLIGPAITILSSMLIVLFDYFYIIYGWFSNLHWLFKRNKTNNTKSGGPSWVTPIFSIDLFVSWNLAMILNILFLFSLPIMFTIPVLQMTIVALTLISLISFKGMINEEPVNAVEFLYKHFIKNYKRLISVVLTSSVLINSFNILGPSHGVFGLIFVLLIYFTTSLYKPFVFNEQAASGDPSAPPLDIPFAESVYVAKGQAVDEPFVPPVFTPSAPAAPVTDVKQKPVTMQNLNTPMKPNYGDQQQVTTQKTILNTQKPVASSDKTDEPMKYFQNPLARRKNVQPTQQSAGSLLKELKTINKKYNLK</sequence>